<evidence type="ECO:0000313" key="6">
    <source>
        <dbReference type="Proteomes" id="UP001595457"/>
    </source>
</evidence>
<gene>
    <name evidence="5" type="ORF">ACFOJE_21690</name>
</gene>
<comment type="caution">
    <text evidence="5">The sequence shown here is derived from an EMBL/GenBank/DDBJ whole genome shotgun (WGS) entry which is preliminary data.</text>
</comment>
<dbReference type="PANTHER" id="PTHR46332:SF5">
    <property type="entry name" value="ASPARTATE BETA-HYDROXYLASE DOMAIN CONTAINING 2"/>
    <property type="match status" value="1"/>
</dbReference>
<dbReference type="Gene3D" id="2.60.120.330">
    <property type="entry name" value="B-lactam Antibiotic, Isopenicillin N Synthase, Chain"/>
    <property type="match status" value="1"/>
</dbReference>
<organism evidence="5 6">
    <name type="scientific">Azotobacter bryophylli</name>
    <dbReference type="NCBI Taxonomy" id="1986537"/>
    <lineage>
        <taxon>Bacteria</taxon>
        <taxon>Pseudomonadati</taxon>
        <taxon>Pseudomonadota</taxon>
        <taxon>Gammaproteobacteria</taxon>
        <taxon>Pseudomonadales</taxon>
        <taxon>Pseudomonadaceae</taxon>
        <taxon>Azotobacter</taxon>
    </lineage>
</organism>
<dbReference type="InterPro" id="IPR051821">
    <property type="entry name" value="Asp/Asn_beta-hydroxylase"/>
</dbReference>
<dbReference type="InterPro" id="IPR027443">
    <property type="entry name" value="IPNS-like_sf"/>
</dbReference>
<dbReference type="RefSeq" id="WP_377817105.1">
    <property type="nucleotide sequence ID" value="NZ_JBHRSJ010000036.1"/>
</dbReference>
<feature type="domain" description="Aspartyl/asparaginy/proline hydroxylase" evidence="4">
    <location>
        <begin position="63"/>
        <end position="219"/>
    </location>
</feature>
<keyword evidence="6" id="KW-1185">Reference proteome</keyword>
<dbReference type="PANTHER" id="PTHR46332">
    <property type="entry name" value="ASPARTATE BETA-HYDROXYLASE DOMAIN-CONTAINING PROTEIN 2"/>
    <property type="match status" value="1"/>
</dbReference>
<keyword evidence="3" id="KW-0560">Oxidoreductase</keyword>
<keyword evidence="2" id="KW-0223">Dioxygenase</keyword>
<dbReference type="SUPFAM" id="SSF51197">
    <property type="entry name" value="Clavaminate synthase-like"/>
    <property type="match status" value="1"/>
</dbReference>
<dbReference type="Proteomes" id="UP001595457">
    <property type="component" value="Unassembled WGS sequence"/>
</dbReference>
<name>A0ABV7B0P2_9GAMM</name>
<comment type="similarity">
    <text evidence="1">Belongs to the aspartyl/asparaginyl beta-hydroxylase family.</text>
</comment>
<proteinExistence type="inferred from homology"/>
<dbReference type="InterPro" id="IPR007803">
    <property type="entry name" value="Asp/Arg/Pro-Hydrxlase"/>
</dbReference>
<evidence type="ECO:0000256" key="1">
    <source>
        <dbReference type="ARBA" id="ARBA00007730"/>
    </source>
</evidence>
<evidence type="ECO:0000313" key="5">
    <source>
        <dbReference type="EMBL" id="MFC2974808.1"/>
    </source>
</evidence>
<reference evidence="6" key="1">
    <citation type="journal article" date="2019" name="Int. J. Syst. Evol. Microbiol.">
        <title>The Global Catalogue of Microorganisms (GCM) 10K type strain sequencing project: providing services to taxonomists for standard genome sequencing and annotation.</title>
        <authorList>
            <consortium name="The Broad Institute Genomics Platform"/>
            <consortium name="The Broad Institute Genome Sequencing Center for Infectious Disease"/>
            <person name="Wu L."/>
            <person name="Ma J."/>
        </authorList>
    </citation>
    <scope>NUCLEOTIDE SEQUENCE [LARGE SCALE GENOMIC DNA]</scope>
    <source>
        <strain evidence="6">KCTC 62195</strain>
    </source>
</reference>
<sequence length="257" mass="29961">MGNTNESVVVPAPKRKRKHRPSVAIGLWIIKRLEKAIRHYSASTVGNTPFFDPRMFPWAPKLEANWETVRKELDQVLKNQDRIPNFQDISKDQKNLTQDDRWKTFFLYGYGYKMEGNCALCPETTKLVESVPGMYTAFFSVLAPGKHIPPHRGPYNGLLRAHLGLIVPEPKEKCRIQVGDQTQHWETGKCMVFDDTYRHQVWNDTDGTRVVLFLDIKRPLAWPGSLLNRIILQLIRWSPYIQDARRNHRAWEQGLER</sequence>
<evidence type="ECO:0000256" key="2">
    <source>
        <dbReference type="ARBA" id="ARBA00022964"/>
    </source>
</evidence>
<evidence type="ECO:0000259" key="4">
    <source>
        <dbReference type="Pfam" id="PF05118"/>
    </source>
</evidence>
<dbReference type="Pfam" id="PF05118">
    <property type="entry name" value="Asp_Arg_Hydrox"/>
    <property type="match status" value="1"/>
</dbReference>
<dbReference type="EMBL" id="JBHRSJ010000036">
    <property type="protein sequence ID" value="MFC2974808.1"/>
    <property type="molecule type" value="Genomic_DNA"/>
</dbReference>
<protein>
    <submittedName>
        <fullName evidence="5">Aspartyl/asparaginyl beta-hydroxylase domain-containing protein</fullName>
    </submittedName>
</protein>
<accession>A0ABV7B0P2</accession>
<evidence type="ECO:0000256" key="3">
    <source>
        <dbReference type="ARBA" id="ARBA00023002"/>
    </source>
</evidence>